<dbReference type="AlphaFoldDB" id="A0A9P3CNL3"/>
<keyword evidence="3 4" id="KW-0460">Magnesium</keyword>
<keyword evidence="4" id="KW-0456">Lyase</keyword>
<proteinExistence type="inferred from homology"/>
<protein>
    <recommendedName>
        <fullName evidence="4">Terpene synthase</fullName>
        <ecNumber evidence="4">4.2.3.-</ecNumber>
    </recommendedName>
</protein>
<dbReference type="InterPro" id="IPR008949">
    <property type="entry name" value="Isoprenoid_synthase_dom_sf"/>
</dbReference>
<dbReference type="Pfam" id="PF19086">
    <property type="entry name" value="Terpene_syn_C_2"/>
    <property type="match status" value="1"/>
</dbReference>
<comment type="similarity">
    <text evidence="2 4">Belongs to the terpene synthase family.</text>
</comment>
<name>A0A9P3CNL3_9PEZI</name>
<comment type="cofactor">
    <cofactor evidence="1 4">
        <name>Mg(2+)</name>
        <dbReference type="ChEBI" id="CHEBI:18420"/>
    </cofactor>
</comment>
<evidence type="ECO:0000256" key="3">
    <source>
        <dbReference type="ARBA" id="ARBA00022842"/>
    </source>
</evidence>
<dbReference type="GeneID" id="68293458"/>
<evidence type="ECO:0000256" key="2">
    <source>
        <dbReference type="ARBA" id="ARBA00006333"/>
    </source>
</evidence>
<sequence length="376" mass="42169">MPPIAPGDTLSSSPQLLQKHTVTAQIQGQSIVIPPLESLLPPGWPLHKNEHYAVAKPIIEEWITQVIDGRKRQAATIMADMTGIAAYFYPLIEDLEVFIALAKFVHWIFFFDDRLDDGDLVHDTTLAKQYREDTLQLCAQCFLPEDHGSPKPTRWLNVSWIEEIASAITPLLAYDHRRALVDEIDHYINACDLEQRYRNSDDLPSVQEFMIFRYNSGACGLVFATGLPLMINNLSAKDLKLAGEISWLANWLVLYPNELISLKKELASGQLENLIPTLAASEGRQCDMQSAVNRTTRYMQAAGIELDLAECKLLATLHHSQASSEKVAQFSKLVYIYKSLILGNLKWHYESARYGVAADCHEVGGAISYDVRVGDP</sequence>
<dbReference type="OrthoDB" id="2861623at2759"/>
<dbReference type="GO" id="GO:0046872">
    <property type="term" value="F:metal ion binding"/>
    <property type="evidence" value="ECO:0007669"/>
    <property type="project" value="UniProtKB-KW"/>
</dbReference>
<keyword evidence="6" id="KW-1185">Reference proteome</keyword>
<dbReference type="GO" id="GO:0008299">
    <property type="term" value="P:isoprenoid biosynthetic process"/>
    <property type="evidence" value="ECO:0007669"/>
    <property type="project" value="UniProtKB-ARBA"/>
</dbReference>
<evidence type="ECO:0000313" key="6">
    <source>
        <dbReference type="Proteomes" id="UP000825890"/>
    </source>
</evidence>
<dbReference type="Gene3D" id="1.10.600.10">
    <property type="entry name" value="Farnesyl Diphosphate Synthase"/>
    <property type="match status" value="1"/>
</dbReference>
<dbReference type="EMBL" id="BOLY01000005">
    <property type="protein sequence ID" value="GIZ44692.1"/>
    <property type="molecule type" value="Genomic_DNA"/>
</dbReference>
<dbReference type="EC" id="4.2.3.-" evidence="4"/>
<gene>
    <name evidence="5" type="ORF">CKM354_000788300</name>
</gene>
<evidence type="ECO:0000256" key="4">
    <source>
        <dbReference type="RuleBase" id="RU366034"/>
    </source>
</evidence>
<accession>A0A9P3CNL3</accession>
<dbReference type="Proteomes" id="UP000825890">
    <property type="component" value="Unassembled WGS sequence"/>
</dbReference>
<dbReference type="RefSeq" id="XP_044659179.1">
    <property type="nucleotide sequence ID" value="XM_044803244.1"/>
</dbReference>
<organism evidence="5 6">
    <name type="scientific">Cercospora kikuchii</name>
    <dbReference type="NCBI Taxonomy" id="84275"/>
    <lineage>
        <taxon>Eukaryota</taxon>
        <taxon>Fungi</taxon>
        <taxon>Dikarya</taxon>
        <taxon>Ascomycota</taxon>
        <taxon>Pezizomycotina</taxon>
        <taxon>Dothideomycetes</taxon>
        <taxon>Dothideomycetidae</taxon>
        <taxon>Mycosphaerellales</taxon>
        <taxon>Mycosphaerellaceae</taxon>
        <taxon>Cercospora</taxon>
    </lineage>
</organism>
<dbReference type="PANTHER" id="PTHR35201">
    <property type="entry name" value="TERPENE SYNTHASE"/>
    <property type="match status" value="1"/>
</dbReference>
<evidence type="ECO:0000256" key="1">
    <source>
        <dbReference type="ARBA" id="ARBA00001946"/>
    </source>
</evidence>
<dbReference type="SUPFAM" id="SSF48576">
    <property type="entry name" value="Terpenoid synthases"/>
    <property type="match status" value="1"/>
</dbReference>
<evidence type="ECO:0000313" key="5">
    <source>
        <dbReference type="EMBL" id="GIZ44692.1"/>
    </source>
</evidence>
<keyword evidence="4" id="KW-0479">Metal-binding</keyword>
<dbReference type="PANTHER" id="PTHR35201:SF4">
    <property type="entry name" value="BETA-PINACENE SYNTHASE-RELATED"/>
    <property type="match status" value="1"/>
</dbReference>
<dbReference type="InterPro" id="IPR034686">
    <property type="entry name" value="Terpene_cyclase-like_2"/>
</dbReference>
<dbReference type="GO" id="GO:0010333">
    <property type="term" value="F:terpene synthase activity"/>
    <property type="evidence" value="ECO:0007669"/>
    <property type="project" value="InterPro"/>
</dbReference>
<comment type="caution">
    <text evidence="5">The sequence shown here is derived from an EMBL/GenBank/DDBJ whole genome shotgun (WGS) entry which is preliminary data.</text>
</comment>
<reference evidence="5 6" key="1">
    <citation type="submission" date="2021-01" db="EMBL/GenBank/DDBJ databases">
        <title>Cercospora kikuchii MAFF 305040 whole genome shotgun sequence.</title>
        <authorList>
            <person name="Kashiwa T."/>
            <person name="Suzuki T."/>
        </authorList>
    </citation>
    <scope>NUCLEOTIDE SEQUENCE [LARGE SCALE GENOMIC DNA]</scope>
    <source>
        <strain evidence="5 6">MAFF 305040</strain>
    </source>
</reference>